<keyword evidence="10" id="KW-1185">Reference proteome</keyword>
<evidence type="ECO:0000256" key="1">
    <source>
        <dbReference type="ARBA" id="ARBA00004123"/>
    </source>
</evidence>
<dbReference type="GO" id="GO:0005634">
    <property type="term" value="C:nucleus"/>
    <property type="evidence" value="ECO:0007669"/>
    <property type="project" value="UniProtKB-SubCell"/>
</dbReference>
<dbReference type="OrthoDB" id="6252992at2759"/>
<proteinExistence type="inferred from homology"/>
<reference evidence="9 10" key="1">
    <citation type="submission" date="2020-08" db="EMBL/GenBank/DDBJ databases">
        <authorList>
            <person name="Hejnol A."/>
        </authorList>
    </citation>
    <scope>NUCLEOTIDE SEQUENCE [LARGE SCALE GENOMIC DNA]</scope>
</reference>
<comment type="caution">
    <text evidence="9">The sequence shown here is derived from an EMBL/GenBank/DDBJ whole genome shotgun (WGS) entry which is preliminary data.</text>
</comment>
<dbReference type="PANTHER" id="PTHR10812">
    <property type="entry name" value="TRANSCRIPTION FACTOR AP-2"/>
    <property type="match status" value="1"/>
</dbReference>
<evidence type="ECO:0000256" key="5">
    <source>
        <dbReference type="ARBA" id="ARBA00023163"/>
    </source>
</evidence>
<protein>
    <submittedName>
        <fullName evidence="9">DgyrCDS1</fullName>
    </submittedName>
</protein>
<evidence type="ECO:0000313" key="10">
    <source>
        <dbReference type="Proteomes" id="UP000549394"/>
    </source>
</evidence>
<feature type="compositionally biased region" description="Low complexity" evidence="7">
    <location>
        <begin position="59"/>
        <end position="70"/>
    </location>
</feature>
<dbReference type="PRINTS" id="PR01748">
    <property type="entry name" value="AP2TNSCPFCT"/>
</dbReference>
<gene>
    <name evidence="9" type="ORF">DGYR_LOCUS2</name>
</gene>
<evidence type="ECO:0000256" key="4">
    <source>
        <dbReference type="ARBA" id="ARBA00023125"/>
    </source>
</evidence>
<evidence type="ECO:0000256" key="3">
    <source>
        <dbReference type="ARBA" id="ARBA00023015"/>
    </source>
</evidence>
<dbReference type="Proteomes" id="UP000549394">
    <property type="component" value="Unassembled WGS sequence"/>
</dbReference>
<evidence type="ECO:0000256" key="6">
    <source>
        <dbReference type="ARBA" id="ARBA00023242"/>
    </source>
</evidence>
<accession>A0A7I8V5U4</accession>
<evidence type="ECO:0000313" key="9">
    <source>
        <dbReference type="EMBL" id="CAD5110614.1"/>
    </source>
</evidence>
<evidence type="ECO:0000256" key="7">
    <source>
        <dbReference type="SAM" id="MobiDB-lite"/>
    </source>
</evidence>
<feature type="region of interest" description="Disordered" evidence="7">
    <location>
        <begin position="59"/>
        <end position="80"/>
    </location>
</feature>
<feature type="domain" description="Transcription factor AP-2 C-terminal" evidence="8">
    <location>
        <begin position="208"/>
        <end position="402"/>
    </location>
</feature>
<dbReference type="PANTHER" id="PTHR10812:SF17">
    <property type="entry name" value="TRANSCRIPTION FACTOR AP-2, ISOFORM D"/>
    <property type="match status" value="1"/>
</dbReference>
<dbReference type="GO" id="GO:0000981">
    <property type="term" value="F:DNA-binding transcription factor activity, RNA polymerase II-specific"/>
    <property type="evidence" value="ECO:0007669"/>
    <property type="project" value="TreeGrafter"/>
</dbReference>
<dbReference type="InterPro" id="IPR013854">
    <property type="entry name" value="TF_AP2_C"/>
</dbReference>
<keyword evidence="6" id="KW-0539">Nucleus</keyword>
<keyword evidence="3" id="KW-0805">Transcription regulation</keyword>
<dbReference type="Pfam" id="PF03299">
    <property type="entry name" value="TF_AP-2"/>
    <property type="match status" value="1"/>
</dbReference>
<name>A0A7I8V5U4_9ANNE</name>
<evidence type="ECO:0000259" key="8">
    <source>
        <dbReference type="Pfam" id="PF03299"/>
    </source>
</evidence>
<dbReference type="EMBL" id="CAJFCJ010000001">
    <property type="protein sequence ID" value="CAD5110614.1"/>
    <property type="molecule type" value="Genomic_DNA"/>
</dbReference>
<comment type="subcellular location">
    <subcellularLocation>
        <location evidence="1">Nucleus</location>
    </subcellularLocation>
</comment>
<keyword evidence="5" id="KW-0804">Transcription</keyword>
<dbReference type="InterPro" id="IPR004979">
    <property type="entry name" value="TF_AP2"/>
</dbReference>
<comment type="similarity">
    <text evidence="2">Belongs to the AP-2 family.</text>
</comment>
<sequence>MAIVSQRSVDLRKDKDIIMPSAFGIIEPEDRRDPLTTHGLAGQVSSISGATFAAQTTPRLTHTPTTDFQPPYFPPPYPPQSMDFNAAAHMNPADPYINHFNQQYFPDNRLLQRDEQLQRGYAAYGRDYARRPDILYQAGHPDLHPDSALLGLHGSALPAALEDASQGDGDASFAHSEHGSVIKRASSVRKHDNKDLVVSGLHSPADVFCQVPGRLSLLSSTSKYKVTVAEVQRRLSPPECLNASLLGGVLRRAKSKDGGRRLRDRLEKIGLNLPAGRRKAANVTLFTSLVEGEAVRMARDFGYLCETEFPSRQTAEYVVRQHSDPTEQHTRKQMILAAKTVVKELCDVINQDRSPLGNTRPQTILDPSIQRHLTHFSLITHGFGSPAMVAVLNSVQTFLGEMLKQIEKNFPSTVNVGPIDAKSSGKEKENRK</sequence>
<organism evidence="9 10">
    <name type="scientific">Dimorphilus gyrociliatus</name>
    <dbReference type="NCBI Taxonomy" id="2664684"/>
    <lineage>
        <taxon>Eukaryota</taxon>
        <taxon>Metazoa</taxon>
        <taxon>Spiralia</taxon>
        <taxon>Lophotrochozoa</taxon>
        <taxon>Annelida</taxon>
        <taxon>Polychaeta</taxon>
        <taxon>Polychaeta incertae sedis</taxon>
        <taxon>Dinophilidae</taxon>
        <taxon>Dimorphilus</taxon>
    </lineage>
</organism>
<dbReference type="AlphaFoldDB" id="A0A7I8V5U4"/>
<keyword evidence="4" id="KW-0238">DNA-binding</keyword>
<dbReference type="GO" id="GO:0000977">
    <property type="term" value="F:RNA polymerase II transcription regulatory region sequence-specific DNA binding"/>
    <property type="evidence" value="ECO:0007669"/>
    <property type="project" value="TreeGrafter"/>
</dbReference>
<evidence type="ECO:0000256" key="2">
    <source>
        <dbReference type="ARBA" id="ARBA00007770"/>
    </source>
</evidence>
<dbReference type="GO" id="GO:0042127">
    <property type="term" value="P:regulation of cell population proliferation"/>
    <property type="evidence" value="ECO:0007669"/>
    <property type="project" value="TreeGrafter"/>
</dbReference>